<dbReference type="Proteomes" id="UP000663872">
    <property type="component" value="Unassembled WGS sequence"/>
</dbReference>
<feature type="compositionally biased region" description="Low complexity" evidence="2">
    <location>
        <begin position="17"/>
        <end position="28"/>
    </location>
</feature>
<feature type="compositionally biased region" description="Low complexity" evidence="2">
    <location>
        <begin position="439"/>
        <end position="449"/>
    </location>
</feature>
<dbReference type="InterPro" id="IPR000571">
    <property type="entry name" value="Znf_CCCH"/>
</dbReference>
<evidence type="ECO:0000256" key="2">
    <source>
        <dbReference type="SAM" id="MobiDB-lite"/>
    </source>
</evidence>
<accession>A0A821BKA2</accession>
<feature type="region of interest" description="Disordered" evidence="2">
    <location>
        <begin position="1"/>
        <end position="47"/>
    </location>
</feature>
<keyword evidence="1" id="KW-0479">Metal-binding</keyword>
<feature type="domain" description="C3H1-type" evidence="3">
    <location>
        <begin position="302"/>
        <end position="329"/>
    </location>
</feature>
<dbReference type="GO" id="GO:0008270">
    <property type="term" value="F:zinc ion binding"/>
    <property type="evidence" value="ECO:0007669"/>
    <property type="project" value="UniProtKB-KW"/>
</dbReference>
<evidence type="ECO:0000313" key="4">
    <source>
        <dbReference type="EMBL" id="CAF3613232.1"/>
    </source>
</evidence>
<protein>
    <recommendedName>
        <fullName evidence="3">C3H1-type domain-containing protein</fullName>
    </recommendedName>
</protein>
<evidence type="ECO:0000256" key="1">
    <source>
        <dbReference type="PROSITE-ProRule" id="PRU00723"/>
    </source>
</evidence>
<comment type="caution">
    <text evidence="5">The sequence shown here is derived from an EMBL/GenBank/DDBJ whole genome shotgun (WGS) entry which is preliminary data.</text>
</comment>
<feature type="region of interest" description="Disordered" evidence="2">
    <location>
        <begin position="439"/>
        <end position="462"/>
    </location>
</feature>
<feature type="region of interest" description="Disordered" evidence="2">
    <location>
        <begin position="567"/>
        <end position="594"/>
    </location>
</feature>
<keyword evidence="1" id="KW-0862">Zinc</keyword>
<organism evidence="5 6">
    <name type="scientific">Rotaria socialis</name>
    <dbReference type="NCBI Taxonomy" id="392032"/>
    <lineage>
        <taxon>Eukaryota</taxon>
        <taxon>Metazoa</taxon>
        <taxon>Spiralia</taxon>
        <taxon>Gnathifera</taxon>
        <taxon>Rotifera</taxon>
        <taxon>Eurotatoria</taxon>
        <taxon>Bdelloidea</taxon>
        <taxon>Philodinida</taxon>
        <taxon>Philodinidae</taxon>
        <taxon>Rotaria</taxon>
    </lineage>
</organism>
<feature type="compositionally biased region" description="Low complexity" evidence="2">
    <location>
        <begin position="572"/>
        <end position="585"/>
    </location>
</feature>
<dbReference type="InterPro" id="IPR021869">
    <property type="entry name" value="RNase_Zc3h12_NYN"/>
</dbReference>
<dbReference type="Pfam" id="PF11977">
    <property type="entry name" value="RNase_Zc3h12a"/>
    <property type="match status" value="1"/>
</dbReference>
<evidence type="ECO:0000313" key="5">
    <source>
        <dbReference type="EMBL" id="CAF4593604.1"/>
    </source>
</evidence>
<dbReference type="EMBL" id="CAJOBR010001271">
    <property type="protein sequence ID" value="CAF4593604.1"/>
    <property type="molecule type" value="Genomic_DNA"/>
</dbReference>
<reference evidence="5" key="1">
    <citation type="submission" date="2021-02" db="EMBL/GenBank/DDBJ databases">
        <authorList>
            <person name="Nowell W R."/>
        </authorList>
    </citation>
    <scope>NUCLEOTIDE SEQUENCE</scope>
</reference>
<dbReference type="GO" id="GO:0005634">
    <property type="term" value="C:nucleus"/>
    <property type="evidence" value="ECO:0007669"/>
    <property type="project" value="TreeGrafter"/>
</dbReference>
<sequence>MATTSDQAGFFDLQIESPSSSCSSSPPTSLKPVDSQNEIDSGCGSDDDPALALKINKGLSMGYDYELIKSVIQQQNDGDDMSKFIETIVRTAEVNSNSNIISTNNNNNNNNNNSPSSKSCSPTTINQKADMDLSSMNSNCSETTMPIPHDIYIIDGADLAYSFGNNVFSWRGIEICIKYLHSHGHKKVFVALPYSLKHHRHDQSFSESKSLRDLERKNMLVYTNRMSKQTNKPGSYTHISEMLKFSQKTKGHLITNVSLKDVILDFTIYKHIIEEKVIRYRFQNDNFQPLLVTIVSGDDGNDCETHYPLCPYGKKCTYGSKCKYFHIERRYQNPLSITESLQMKARLEKSKLQHQSSNPPMIPILANNGFKSAFNQTKSGPDHIHMYNDRHSPIPFYPTMEQTLIDDARAAYEYGLSSTSPMSTSNDFSFVDQRLPMQQQQQQQTRQTQIPTHHSWFGTPNQQQSAFNRTFSMPQQQQQTNLFSNNDSQRLMEEQQQMAATMLIHQQNWARQQQQQQQQQMFSMQQQQQPQQFEQNVLRLLSMLSFQQQNNMMNNHNQHLSSVNTMMPSMTSQSSQQQQQQQQQQESPYDRSSMNSQQYLADKIQAVRHLWESESQYASSSSHSQQMQNYNLQQASPMVDSTLFSPMNTSFQQGTHGFIQFQ</sequence>
<dbReference type="PROSITE" id="PS50103">
    <property type="entry name" value="ZF_C3H1"/>
    <property type="match status" value="1"/>
</dbReference>
<gene>
    <name evidence="4" type="ORF">GRG538_LOCUS23283</name>
    <name evidence="5" type="ORF">QYT958_LOCUS11072</name>
</gene>
<dbReference type="PANTHER" id="PTHR12876:SF35">
    <property type="entry name" value="LD08718P-RELATED"/>
    <property type="match status" value="1"/>
</dbReference>
<evidence type="ECO:0000259" key="3">
    <source>
        <dbReference type="PROSITE" id="PS50103"/>
    </source>
</evidence>
<dbReference type="Gene3D" id="3.40.50.11980">
    <property type="match status" value="1"/>
</dbReference>
<keyword evidence="1" id="KW-0863">Zinc-finger</keyword>
<dbReference type="AlphaFoldDB" id="A0A821BKA2"/>
<dbReference type="Proteomes" id="UP000663848">
    <property type="component" value="Unassembled WGS sequence"/>
</dbReference>
<feature type="region of interest" description="Disordered" evidence="2">
    <location>
        <begin position="98"/>
        <end position="125"/>
    </location>
</feature>
<feature type="zinc finger region" description="C3H1-type" evidence="1">
    <location>
        <begin position="302"/>
        <end position="329"/>
    </location>
</feature>
<proteinExistence type="predicted"/>
<dbReference type="EMBL" id="CAJNYT010003911">
    <property type="protein sequence ID" value="CAF3613232.1"/>
    <property type="molecule type" value="Genomic_DNA"/>
</dbReference>
<dbReference type="InterPro" id="IPR051101">
    <property type="entry name" value="ZC3H12/N4BP1_RNase_Reg"/>
</dbReference>
<dbReference type="GO" id="GO:0036464">
    <property type="term" value="C:cytoplasmic ribonucleoprotein granule"/>
    <property type="evidence" value="ECO:0007669"/>
    <property type="project" value="TreeGrafter"/>
</dbReference>
<dbReference type="PANTHER" id="PTHR12876">
    <property type="entry name" value="N4BP1-RELATED"/>
    <property type="match status" value="1"/>
</dbReference>
<dbReference type="GO" id="GO:0004521">
    <property type="term" value="F:RNA endonuclease activity"/>
    <property type="evidence" value="ECO:0007669"/>
    <property type="project" value="TreeGrafter"/>
</dbReference>
<name>A0A821BKA2_9BILA</name>
<dbReference type="GO" id="GO:0003729">
    <property type="term" value="F:mRNA binding"/>
    <property type="evidence" value="ECO:0007669"/>
    <property type="project" value="TreeGrafter"/>
</dbReference>
<evidence type="ECO:0000313" key="6">
    <source>
        <dbReference type="Proteomes" id="UP000663848"/>
    </source>
</evidence>